<accession>D1B6D0</accession>
<dbReference type="PIRSF" id="PIRSF002889">
    <property type="entry name" value="Rod_FlgB"/>
    <property type="match status" value="1"/>
</dbReference>
<reference evidence="7" key="1">
    <citation type="journal article" date="2009" name="Stand. Genomic Sci.">
        <title>Complete genome sequence of Thermanaerovibrio acidaminovorans type strain (Su883).</title>
        <authorList>
            <person name="Chovatia M."/>
            <person name="Sikorski J."/>
            <person name="Schroder M."/>
            <person name="Lapidus A."/>
            <person name="Nolan M."/>
            <person name="Tice H."/>
            <person name="Glavina Del Rio T."/>
            <person name="Copeland A."/>
            <person name="Cheng J.F."/>
            <person name="Lucas S."/>
            <person name="Chen F."/>
            <person name="Bruce D."/>
            <person name="Goodwin L."/>
            <person name="Pitluck S."/>
            <person name="Ivanova N."/>
            <person name="Mavromatis K."/>
            <person name="Ovchinnikova G."/>
            <person name="Pati A."/>
            <person name="Chen A."/>
            <person name="Palaniappan K."/>
            <person name="Land M."/>
            <person name="Hauser L."/>
            <person name="Chang Y.J."/>
            <person name="Jeffries C.D."/>
            <person name="Chain P."/>
            <person name="Saunders E."/>
            <person name="Detter J.C."/>
            <person name="Brettin T."/>
            <person name="Rohde M."/>
            <person name="Goker M."/>
            <person name="Spring S."/>
            <person name="Bristow J."/>
            <person name="Markowitz V."/>
            <person name="Hugenholtz P."/>
            <person name="Kyrpides N.C."/>
            <person name="Klenk H.P."/>
            <person name="Eisen J.A."/>
        </authorList>
    </citation>
    <scope>NUCLEOTIDE SEQUENCE [LARGE SCALE GENOMIC DNA]</scope>
    <source>
        <strain evidence="7">DSM 6589</strain>
    </source>
</reference>
<keyword evidence="8" id="KW-1185">Reference proteome</keyword>
<dbReference type="PANTHER" id="PTHR30435:SF12">
    <property type="entry name" value="FLAGELLAR BASAL BODY ROD PROTEIN FLGB"/>
    <property type="match status" value="1"/>
</dbReference>
<dbReference type="GO" id="GO:0030694">
    <property type="term" value="C:bacterial-type flagellum basal body, rod"/>
    <property type="evidence" value="ECO:0007669"/>
    <property type="project" value="InterPro"/>
</dbReference>
<evidence type="ECO:0000256" key="2">
    <source>
        <dbReference type="ARBA" id="ARBA00009677"/>
    </source>
</evidence>
<dbReference type="OrthoDB" id="9792068at2"/>
<evidence type="ECO:0000256" key="1">
    <source>
        <dbReference type="ARBA" id="ARBA00004117"/>
    </source>
</evidence>
<dbReference type="RefSeq" id="WP_012870082.1">
    <property type="nucleotide sequence ID" value="NC_013522.1"/>
</dbReference>
<dbReference type="AlphaFoldDB" id="D1B6D0"/>
<dbReference type="eggNOG" id="COG1815">
    <property type="taxonomic scope" value="Bacteria"/>
</dbReference>
<dbReference type="NCBIfam" id="TIGR01396">
    <property type="entry name" value="FlgB"/>
    <property type="match status" value="1"/>
</dbReference>
<protein>
    <recommendedName>
        <fullName evidence="3 6">Flagellar basal body rod protein FlgB</fullName>
    </recommendedName>
</protein>
<evidence type="ECO:0000256" key="3">
    <source>
        <dbReference type="ARBA" id="ARBA00014376"/>
    </source>
</evidence>
<keyword evidence="7" id="KW-0969">Cilium</keyword>
<keyword evidence="7" id="KW-0282">Flagellum</keyword>
<sequence>MRGDLSWGVIQKDLEGLSRRMGAVAQNVANANTPRYARREVSFEDQLAAVIDQPRRLPLAVSDQRHMTNVPLGLDNVKPREDRVEDEIYRYDGNNVDPEVEMAKLAETRMMYQAMSRVLSRKVAMYRTAIGGGR</sequence>
<reference evidence="7" key="2">
    <citation type="submission" date="2009-11" db="EMBL/GenBank/DDBJ databases">
        <title>The complete genome of Thermanaerovibrio acidaminovorans DSM 6589.</title>
        <authorList>
            <consortium name="US DOE Joint Genome Institute (JGI-PGF)"/>
            <person name="Lucas S."/>
            <person name="Copeland A."/>
            <person name="Lapidus A."/>
            <person name="Glavina del Rio T."/>
            <person name="Dalin E."/>
            <person name="Tice H."/>
            <person name="Bruce D."/>
            <person name="Goodwin L."/>
            <person name="Pitluck S."/>
            <person name="Kyrpides N."/>
            <person name="Mavromatis K."/>
            <person name="Ivanova N."/>
            <person name="Mikhailova N.M."/>
            <person name="Chertkov O."/>
            <person name="Brettin T."/>
            <person name="Detter J.C."/>
            <person name="Han C."/>
            <person name="Larimer F."/>
            <person name="Land M."/>
            <person name="Hauser L."/>
            <person name="Markowitz V."/>
            <person name="Cheng J.-F."/>
            <person name="Hugenholtz P."/>
            <person name="Woyke T."/>
            <person name="Wu D."/>
            <person name="Schroeder M."/>
            <person name="Schneider S."/>
            <person name="Spring S."/>
            <person name="Klenk H.-P."/>
            <person name="Eisen J.A."/>
        </authorList>
    </citation>
    <scope>NUCLEOTIDE SEQUENCE</scope>
    <source>
        <strain evidence="7">DSM 6589</strain>
    </source>
</reference>
<evidence type="ECO:0000313" key="7">
    <source>
        <dbReference type="EMBL" id="ACZ19571.1"/>
    </source>
</evidence>
<dbReference type="STRING" id="525903.Taci_1340"/>
<dbReference type="GO" id="GO:0071978">
    <property type="term" value="P:bacterial-type flagellum-dependent swarming motility"/>
    <property type="evidence" value="ECO:0007669"/>
    <property type="project" value="TreeGrafter"/>
</dbReference>
<gene>
    <name evidence="7" type="ordered locus">Taci_1340</name>
</gene>
<evidence type="ECO:0000256" key="6">
    <source>
        <dbReference type="PIRNR" id="PIRNR002889"/>
    </source>
</evidence>
<dbReference type="HOGENOM" id="CLU_125463_3_1_0"/>
<dbReference type="Proteomes" id="UP000002030">
    <property type="component" value="Chromosome"/>
</dbReference>
<dbReference type="EMBL" id="CP001818">
    <property type="protein sequence ID" value="ACZ19571.1"/>
    <property type="molecule type" value="Genomic_DNA"/>
</dbReference>
<name>D1B6D0_THEAS</name>
<evidence type="ECO:0000256" key="4">
    <source>
        <dbReference type="ARBA" id="ARBA00023143"/>
    </source>
</evidence>
<keyword evidence="4 6" id="KW-0975">Bacterial flagellum</keyword>
<dbReference type="InterPro" id="IPR006300">
    <property type="entry name" value="FlgB"/>
</dbReference>
<comment type="subcellular location">
    <subcellularLocation>
        <location evidence="1 6">Bacterial flagellum basal body</location>
    </subcellularLocation>
</comment>
<comment type="function">
    <text evidence="5 6">Structural component of flagellum, the bacterial motility apparatus. Part of the rod structure of flagellar basal body.</text>
</comment>
<dbReference type="KEGG" id="tai:Taci_1340"/>
<dbReference type="PANTHER" id="PTHR30435">
    <property type="entry name" value="FLAGELLAR PROTEIN"/>
    <property type="match status" value="1"/>
</dbReference>
<dbReference type="EnsemblBacteria" id="ACZ19571">
    <property type="protein sequence ID" value="ACZ19571"/>
    <property type="gene ID" value="Taci_1340"/>
</dbReference>
<comment type="subunit">
    <text evidence="6">The basal body constitutes a major portion of the flagellar organelle and consists of a number of rings mounted on a central rod.</text>
</comment>
<organism evidence="7 8">
    <name type="scientific">Thermanaerovibrio acidaminovorans (strain ATCC 49978 / DSM 6589 / Su883)</name>
    <name type="common">Selenomonas acidaminovorans</name>
    <dbReference type="NCBI Taxonomy" id="525903"/>
    <lineage>
        <taxon>Bacteria</taxon>
        <taxon>Thermotogati</taxon>
        <taxon>Synergistota</taxon>
        <taxon>Synergistia</taxon>
        <taxon>Synergistales</taxon>
        <taxon>Synergistaceae</taxon>
        <taxon>Thermanaerovibrio</taxon>
    </lineage>
</organism>
<proteinExistence type="inferred from homology"/>
<keyword evidence="7" id="KW-0966">Cell projection</keyword>
<comment type="similarity">
    <text evidence="2 6">Belongs to the flagella basal body rod proteins family.</text>
</comment>
<evidence type="ECO:0000256" key="5">
    <source>
        <dbReference type="ARBA" id="ARBA00024934"/>
    </source>
</evidence>
<evidence type="ECO:0000313" key="8">
    <source>
        <dbReference type="Proteomes" id="UP000002030"/>
    </source>
</evidence>